<gene>
    <name evidence="1" type="ORF">DSO57_1028685</name>
</gene>
<dbReference type="Proteomes" id="UP001165960">
    <property type="component" value="Unassembled WGS sequence"/>
</dbReference>
<dbReference type="EMBL" id="QTSX02002313">
    <property type="protein sequence ID" value="KAJ9076181.1"/>
    <property type="molecule type" value="Genomic_DNA"/>
</dbReference>
<protein>
    <submittedName>
        <fullName evidence="1">Uncharacterized protein</fullName>
    </submittedName>
</protein>
<name>A0ACC2TP91_9FUNG</name>
<organism evidence="1 2">
    <name type="scientific">Entomophthora muscae</name>
    <dbReference type="NCBI Taxonomy" id="34485"/>
    <lineage>
        <taxon>Eukaryota</taxon>
        <taxon>Fungi</taxon>
        <taxon>Fungi incertae sedis</taxon>
        <taxon>Zoopagomycota</taxon>
        <taxon>Entomophthoromycotina</taxon>
        <taxon>Entomophthoromycetes</taxon>
        <taxon>Entomophthorales</taxon>
        <taxon>Entomophthoraceae</taxon>
        <taxon>Entomophthora</taxon>
    </lineage>
</organism>
<sequence length="156" mass="17848">MRNSEEMTIKATRENKALLKKVAFAKPPRASKKADPKELMPTLPDLAVEAAYFIVYELMESWLRCFYMSTINYDPFENWKPFLANFPIFRPAFYGLCLAGILPTCLFTIVNVYLFLADIFVGDIIHSVAESVARRPLVRNTVGIASRFLPKSLYKL</sequence>
<evidence type="ECO:0000313" key="2">
    <source>
        <dbReference type="Proteomes" id="UP001165960"/>
    </source>
</evidence>
<accession>A0ACC2TP91</accession>
<reference evidence="1" key="1">
    <citation type="submission" date="2022-04" db="EMBL/GenBank/DDBJ databases">
        <title>Genome of the entomopathogenic fungus Entomophthora muscae.</title>
        <authorList>
            <person name="Elya C."/>
            <person name="Lovett B.R."/>
            <person name="Lee E."/>
            <person name="Macias A.M."/>
            <person name="Hajek A.E."/>
            <person name="De Bivort B.L."/>
            <person name="Kasson M.T."/>
            <person name="De Fine Licht H.H."/>
            <person name="Stajich J.E."/>
        </authorList>
    </citation>
    <scope>NUCLEOTIDE SEQUENCE</scope>
    <source>
        <strain evidence="1">Berkeley</strain>
    </source>
</reference>
<proteinExistence type="predicted"/>
<evidence type="ECO:0000313" key="1">
    <source>
        <dbReference type="EMBL" id="KAJ9076181.1"/>
    </source>
</evidence>
<comment type="caution">
    <text evidence="1">The sequence shown here is derived from an EMBL/GenBank/DDBJ whole genome shotgun (WGS) entry which is preliminary data.</text>
</comment>
<keyword evidence="2" id="KW-1185">Reference proteome</keyword>